<comment type="function">
    <text evidence="7">Plays a role in the transport of magnesium and cobalt ions.</text>
</comment>
<name>A0AAU7LQI8_9BURK</name>
<dbReference type="InterPro" id="IPR054115">
    <property type="entry name" value="CorC_N"/>
</dbReference>
<evidence type="ECO:0000256" key="4">
    <source>
        <dbReference type="ARBA" id="ARBA00022842"/>
    </source>
</evidence>
<dbReference type="Pfam" id="PF00571">
    <property type="entry name" value="CBS"/>
    <property type="match status" value="2"/>
</dbReference>
<reference evidence="11" key="1">
    <citation type="submission" date="2024-05" db="EMBL/GenBank/DDBJ databases">
        <authorList>
            <person name="Bunk B."/>
            <person name="Swiderski J."/>
            <person name="Sproer C."/>
            <person name="Thiel V."/>
        </authorList>
    </citation>
    <scope>NUCLEOTIDE SEQUENCE</scope>
    <source>
        <strain evidence="11">DSM 17735</strain>
    </source>
</reference>
<evidence type="ECO:0000256" key="3">
    <source>
        <dbReference type="ARBA" id="ARBA00022737"/>
    </source>
</evidence>
<dbReference type="RefSeq" id="WP_349278768.1">
    <property type="nucleotide sequence ID" value="NZ_CBCSCU010000026.1"/>
</dbReference>
<dbReference type="PROSITE" id="PS51371">
    <property type="entry name" value="CBS"/>
    <property type="match status" value="2"/>
</dbReference>
<dbReference type="FunFam" id="3.10.580.10:FF:000002">
    <property type="entry name" value="Magnesium/cobalt efflux protein CorC"/>
    <property type="match status" value="1"/>
</dbReference>
<dbReference type="Gene3D" id="3.10.580.10">
    <property type="entry name" value="CBS-domain"/>
    <property type="match status" value="1"/>
</dbReference>
<dbReference type="AlphaFoldDB" id="A0AAU7LQI8"/>
<evidence type="ECO:0000256" key="8">
    <source>
        <dbReference type="ARBA" id="ARBA00040729"/>
    </source>
</evidence>
<dbReference type="SUPFAM" id="SSF54631">
    <property type="entry name" value="CBS-domain pair"/>
    <property type="match status" value="1"/>
</dbReference>
<accession>A0AAU7LQI8</accession>
<keyword evidence="5 9" id="KW-0129">CBS domain</keyword>
<dbReference type="SUPFAM" id="SSF56176">
    <property type="entry name" value="FAD-binding/transporter-associated domain-like"/>
    <property type="match status" value="1"/>
</dbReference>
<dbReference type="PANTHER" id="PTHR22777:SF27">
    <property type="entry name" value="MAGNESIUM AND COBALT EFFLUX PROTEIN CORC"/>
    <property type="match status" value="1"/>
</dbReference>
<dbReference type="EMBL" id="CP157675">
    <property type="protein sequence ID" value="XBP69856.1"/>
    <property type="molecule type" value="Genomic_DNA"/>
</dbReference>
<feature type="domain" description="CBS" evidence="10">
    <location>
        <begin position="135"/>
        <end position="192"/>
    </location>
</feature>
<organism evidence="11">
    <name type="scientific">Polaromonas hydrogenivorans</name>
    <dbReference type="NCBI Taxonomy" id="335476"/>
    <lineage>
        <taxon>Bacteria</taxon>
        <taxon>Pseudomonadati</taxon>
        <taxon>Pseudomonadota</taxon>
        <taxon>Betaproteobacteria</taxon>
        <taxon>Burkholderiales</taxon>
        <taxon>Comamonadaceae</taxon>
        <taxon>Polaromonas</taxon>
    </lineage>
</organism>
<keyword evidence="2" id="KW-0813">Transport</keyword>
<evidence type="ECO:0000313" key="11">
    <source>
        <dbReference type="EMBL" id="XBP69856.1"/>
    </source>
</evidence>
<dbReference type="InterPro" id="IPR046342">
    <property type="entry name" value="CBS_dom_sf"/>
</dbReference>
<dbReference type="CDD" id="cd04590">
    <property type="entry name" value="CBS_pair_CorC_HlyC_assoc"/>
    <property type="match status" value="1"/>
</dbReference>
<dbReference type="InterPro" id="IPR044751">
    <property type="entry name" value="Ion_transp-like_CBS"/>
</dbReference>
<protein>
    <recommendedName>
        <fullName evidence="8">Magnesium and cobalt efflux protein CorC</fullName>
    </recommendedName>
</protein>
<evidence type="ECO:0000256" key="5">
    <source>
        <dbReference type="ARBA" id="ARBA00023122"/>
    </source>
</evidence>
<dbReference type="InterPro" id="IPR005170">
    <property type="entry name" value="Transptr-assoc_dom"/>
</dbReference>
<gene>
    <name evidence="11" type="ORF">ABLV49_18575</name>
</gene>
<evidence type="ECO:0000256" key="6">
    <source>
        <dbReference type="ARBA" id="ARBA00023285"/>
    </source>
</evidence>
<dbReference type="PANTHER" id="PTHR22777">
    <property type="entry name" value="HEMOLYSIN-RELATED"/>
    <property type="match status" value="1"/>
</dbReference>
<dbReference type="GO" id="GO:0005886">
    <property type="term" value="C:plasma membrane"/>
    <property type="evidence" value="ECO:0007669"/>
    <property type="project" value="TreeGrafter"/>
</dbReference>
<evidence type="ECO:0000259" key="10">
    <source>
        <dbReference type="PROSITE" id="PS51371"/>
    </source>
</evidence>
<evidence type="ECO:0000256" key="2">
    <source>
        <dbReference type="ARBA" id="ARBA00022448"/>
    </source>
</evidence>
<proteinExistence type="inferred from homology"/>
<evidence type="ECO:0000256" key="7">
    <source>
        <dbReference type="ARBA" id="ARBA00037273"/>
    </source>
</evidence>
<evidence type="ECO:0000256" key="9">
    <source>
        <dbReference type="PROSITE-ProRule" id="PRU00703"/>
    </source>
</evidence>
<dbReference type="InterPro" id="IPR016169">
    <property type="entry name" value="FAD-bd_PCMH_sub2"/>
</dbReference>
<dbReference type="SMART" id="SM00116">
    <property type="entry name" value="CBS"/>
    <property type="match status" value="2"/>
</dbReference>
<dbReference type="InterPro" id="IPR036318">
    <property type="entry name" value="FAD-bd_PCMH-like_sf"/>
</dbReference>
<dbReference type="Pfam" id="PF03471">
    <property type="entry name" value="CorC_HlyC"/>
    <property type="match status" value="1"/>
</dbReference>
<dbReference type="GO" id="GO:0050660">
    <property type="term" value="F:flavin adenine dinucleotide binding"/>
    <property type="evidence" value="ECO:0007669"/>
    <property type="project" value="InterPro"/>
</dbReference>
<sequence>MSDVPPSRSSKPEDKRGFLQKLAEMLHPGPDSKDELIETLVEAQDNEVIGQQSREMLEGVIRMADMTAGDVMVAAPRMDLVNINAPFDELLHLIIDTAHSRFPVFEDEKENIIGILMAKDLLKLQRAPELNIRALLRPAVFVPESKGLNELLREFRGNHNHLAVVIDEFGRVAGLITIEDVLEQIVGEIEDEFDIAEDAGDIFALTDHTYRVSGDTSVERVNESFEVLLPDTDFETIGGLVAHEMGHVPKRGEHYALAGLQFTVLHTKGGAVRWFKVSPAAVIQTSDAL</sequence>
<dbReference type="Pfam" id="PF21917">
    <property type="entry name" value="NMB0537_N"/>
    <property type="match status" value="1"/>
</dbReference>
<dbReference type="SMART" id="SM01091">
    <property type="entry name" value="CorC_HlyC"/>
    <property type="match status" value="1"/>
</dbReference>
<keyword evidence="4" id="KW-0460">Magnesium</keyword>
<comment type="similarity">
    <text evidence="1">Belongs to the UPF0053 family.</text>
</comment>
<dbReference type="Gene3D" id="3.30.465.10">
    <property type="match status" value="1"/>
</dbReference>
<evidence type="ECO:0000256" key="1">
    <source>
        <dbReference type="ARBA" id="ARBA00006337"/>
    </source>
</evidence>
<keyword evidence="6" id="KW-0170">Cobalt</keyword>
<keyword evidence="3" id="KW-0677">Repeat</keyword>
<dbReference type="InterPro" id="IPR000644">
    <property type="entry name" value="CBS_dom"/>
</dbReference>
<feature type="domain" description="CBS" evidence="10">
    <location>
        <begin position="66"/>
        <end position="132"/>
    </location>
</feature>